<dbReference type="SMART" id="SM01091">
    <property type="entry name" value="CorC_HlyC"/>
    <property type="match status" value="1"/>
</dbReference>
<evidence type="ECO:0000313" key="16">
    <source>
        <dbReference type="Proteomes" id="UP001055105"/>
    </source>
</evidence>
<dbReference type="InterPro" id="IPR036318">
    <property type="entry name" value="FAD-bd_PCMH-like_sf"/>
</dbReference>
<evidence type="ECO:0000256" key="9">
    <source>
        <dbReference type="PROSITE-ProRule" id="PRU00703"/>
    </source>
</evidence>
<evidence type="ECO:0000256" key="1">
    <source>
        <dbReference type="ARBA" id="ARBA00004651"/>
    </source>
</evidence>
<dbReference type="InterPro" id="IPR000644">
    <property type="entry name" value="CBS_dom"/>
</dbReference>
<evidence type="ECO:0000256" key="11">
    <source>
        <dbReference type="SAM" id="Phobius"/>
    </source>
</evidence>
<gene>
    <name evidence="15" type="primary">gldE</name>
    <name evidence="14" type="ORF">CE91St16_30910</name>
    <name evidence="15" type="ORF">RVH17_11650</name>
</gene>
<dbReference type="RefSeq" id="WP_009597623.1">
    <property type="nucleotide sequence ID" value="NZ_AP025581.1"/>
</dbReference>
<dbReference type="GO" id="GO:0050660">
    <property type="term" value="F:flavin adenine dinucleotide binding"/>
    <property type="evidence" value="ECO:0007669"/>
    <property type="project" value="InterPro"/>
</dbReference>
<dbReference type="Pfam" id="PF00571">
    <property type="entry name" value="CBS"/>
    <property type="match status" value="2"/>
</dbReference>
<dbReference type="Proteomes" id="UP001055105">
    <property type="component" value="Unassembled WGS sequence"/>
</dbReference>
<dbReference type="PROSITE" id="PS51846">
    <property type="entry name" value="CNNM"/>
    <property type="match status" value="1"/>
</dbReference>
<sequence length="428" mass="48348">MEETTTSWITFNGFSAHIAVLCTVTLGLLCVSALVSGAETSFFSLSHNDIRRLRKRTTASAEAVLRLLTNVDLLLATILVVNNLVNICIVILTSSIIDSVFTFLRFEFLFKTVLVTFLLLLFGEILPKVLAQTIPVRFAQFAARPLTVLRWIFYPISYALVRTSSRISEKASHKSEISLDELADAVDMTQSSSPEEHVMLSGIVNFVNTEVQEIMKPRVDITVLNITDDYETVKKTIIESGFSRIPVYEDDIDNIKGTLYVKDLLPYINHGSEFGWQQLVRKPYFVPEHKKINDLLADFQSNKIHMAIVVDEYGSTLGLVSLEDIIEEIVGEISDESDADESFFTRLDEKCFIFDGKSHLGDFERVLGLDEEIFNDVKGEAETLAGLMLELKRDFPRKGDVFTSHDIRFTVQEMDGHRIDKIRVDLLA</sequence>
<dbReference type="FunFam" id="3.10.580.10:FF:000002">
    <property type="entry name" value="Magnesium/cobalt efflux protein CorC"/>
    <property type="match status" value="1"/>
</dbReference>
<reference evidence="14" key="1">
    <citation type="submission" date="2022-01" db="EMBL/GenBank/DDBJ databases">
        <title>Novel bile acid biosynthetic pathways are enriched in the microbiome of centenarians.</title>
        <authorList>
            <person name="Sato Y."/>
            <person name="Atarashi K."/>
            <person name="Plichta R.D."/>
            <person name="Arai Y."/>
            <person name="Sasajima S."/>
            <person name="Kearney M.S."/>
            <person name="Suda W."/>
            <person name="Takeshita K."/>
            <person name="Sasaki T."/>
            <person name="Okamoto S."/>
            <person name="Skelly N.A."/>
            <person name="Okamura Y."/>
            <person name="Vlamakis H."/>
            <person name="Li Y."/>
            <person name="Tanoue T."/>
            <person name="Takei H."/>
            <person name="Nittono H."/>
            <person name="Narushima S."/>
            <person name="Irie J."/>
            <person name="Itoh H."/>
            <person name="Moriya K."/>
            <person name="Sugiura Y."/>
            <person name="Suematsu M."/>
            <person name="Moritoki N."/>
            <person name="Shibata S."/>
            <person name="Littman R.D."/>
            <person name="Fischbach A.M."/>
            <person name="Uwamino Y."/>
            <person name="Inoue T."/>
            <person name="Honda A."/>
            <person name="Hattori M."/>
            <person name="Murai T."/>
            <person name="Xavier J.R."/>
            <person name="Hirose N."/>
            <person name="Honda K."/>
        </authorList>
    </citation>
    <scope>NUCLEOTIDE SEQUENCE</scope>
    <source>
        <strain evidence="14">CE91-St16</strain>
    </source>
</reference>
<dbReference type="SMART" id="SM00116">
    <property type="entry name" value="CBS"/>
    <property type="match status" value="2"/>
</dbReference>
<evidence type="ECO:0000256" key="8">
    <source>
        <dbReference type="ARBA" id="ARBA00023136"/>
    </source>
</evidence>
<evidence type="ECO:0000256" key="10">
    <source>
        <dbReference type="PROSITE-ProRule" id="PRU01193"/>
    </source>
</evidence>
<feature type="domain" description="CBS" evidence="12">
    <location>
        <begin position="215"/>
        <end position="274"/>
    </location>
</feature>
<comment type="caution">
    <text evidence="14">The sequence shown here is derived from an EMBL/GenBank/DDBJ whole genome shotgun (WGS) entry which is preliminary data.</text>
</comment>
<keyword evidence="7 9" id="KW-0129">CBS domain</keyword>
<dbReference type="SUPFAM" id="SSF54631">
    <property type="entry name" value="CBS-domain pair"/>
    <property type="match status" value="1"/>
</dbReference>
<protein>
    <submittedName>
        <fullName evidence="15">Gliding motility-associated protein GldE</fullName>
    </submittedName>
</protein>
<evidence type="ECO:0000256" key="2">
    <source>
        <dbReference type="ARBA" id="ARBA00006337"/>
    </source>
</evidence>
<dbReference type="AlphaFoldDB" id="A0AA37P4F5"/>
<dbReference type="InterPro" id="IPR046342">
    <property type="entry name" value="CBS_dom_sf"/>
</dbReference>
<evidence type="ECO:0000256" key="7">
    <source>
        <dbReference type="ARBA" id="ARBA00023122"/>
    </source>
</evidence>
<evidence type="ECO:0000256" key="5">
    <source>
        <dbReference type="ARBA" id="ARBA00022737"/>
    </source>
</evidence>
<dbReference type="InterPro" id="IPR005170">
    <property type="entry name" value="Transptr-assoc_dom"/>
</dbReference>
<dbReference type="InterPro" id="IPR002550">
    <property type="entry name" value="CNNM"/>
</dbReference>
<organism evidence="14 16">
    <name type="scientific">Alistipes finegoldii</name>
    <dbReference type="NCBI Taxonomy" id="214856"/>
    <lineage>
        <taxon>Bacteria</taxon>
        <taxon>Pseudomonadati</taxon>
        <taxon>Bacteroidota</taxon>
        <taxon>Bacteroidia</taxon>
        <taxon>Bacteroidales</taxon>
        <taxon>Rikenellaceae</taxon>
        <taxon>Alistipes</taxon>
    </lineage>
</organism>
<keyword evidence="6 10" id="KW-1133">Transmembrane helix</keyword>
<dbReference type="CDD" id="cd04590">
    <property type="entry name" value="CBS_pair_CorC_HlyC_assoc"/>
    <property type="match status" value="1"/>
</dbReference>
<dbReference type="Pfam" id="PF03471">
    <property type="entry name" value="CorC_HlyC"/>
    <property type="match status" value="1"/>
</dbReference>
<feature type="transmembrane region" description="Helical" evidence="11">
    <location>
        <begin position="73"/>
        <end position="96"/>
    </location>
</feature>
<name>A0AA37P4F5_9BACT</name>
<dbReference type="Pfam" id="PF01595">
    <property type="entry name" value="CNNM"/>
    <property type="match status" value="1"/>
</dbReference>
<dbReference type="Gene3D" id="3.30.465.10">
    <property type="match status" value="1"/>
</dbReference>
<dbReference type="EMBL" id="JAWDES010000005">
    <property type="protein sequence ID" value="MDU0260746.1"/>
    <property type="molecule type" value="Genomic_DNA"/>
</dbReference>
<dbReference type="PROSITE" id="PS51371">
    <property type="entry name" value="CBS"/>
    <property type="match status" value="2"/>
</dbReference>
<keyword evidence="5" id="KW-0677">Repeat</keyword>
<evidence type="ECO:0000259" key="13">
    <source>
        <dbReference type="PROSITE" id="PS51846"/>
    </source>
</evidence>
<feature type="domain" description="CBS" evidence="12">
    <location>
        <begin position="279"/>
        <end position="336"/>
    </location>
</feature>
<dbReference type="Gene3D" id="3.10.580.10">
    <property type="entry name" value="CBS-domain"/>
    <property type="match status" value="1"/>
</dbReference>
<evidence type="ECO:0000313" key="15">
    <source>
        <dbReference type="EMBL" id="MDU0260746.1"/>
    </source>
</evidence>
<dbReference type="GO" id="GO:0005886">
    <property type="term" value="C:plasma membrane"/>
    <property type="evidence" value="ECO:0007669"/>
    <property type="project" value="UniProtKB-SubCell"/>
</dbReference>
<evidence type="ECO:0000256" key="3">
    <source>
        <dbReference type="ARBA" id="ARBA00022475"/>
    </source>
</evidence>
<dbReference type="InterPro" id="IPR019862">
    <property type="entry name" value="Motility-assoc_prot_GldE"/>
</dbReference>
<dbReference type="PANTHER" id="PTHR22777">
    <property type="entry name" value="HEMOLYSIN-RELATED"/>
    <property type="match status" value="1"/>
</dbReference>
<evidence type="ECO:0000313" key="14">
    <source>
        <dbReference type="EMBL" id="GKI20183.1"/>
    </source>
</evidence>
<accession>A0AA37P4F5</accession>
<comment type="subcellular location">
    <subcellularLocation>
        <location evidence="1">Cell membrane</location>
        <topology evidence="1">Multi-pass membrane protein</topology>
    </subcellularLocation>
</comment>
<keyword evidence="3" id="KW-1003">Cell membrane</keyword>
<dbReference type="InterPro" id="IPR016169">
    <property type="entry name" value="FAD-bd_PCMH_sub2"/>
</dbReference>
<evidence type="ECO:0000256" key="4">
    <source>
        <dbReference type="ARBA" id="ARBA00022692"/>
    </source>
</evidence>
<proteinExistence type="inferred from homology"/>
<evidence type="ECO:0000259" key="12">
    <source>
        <dbReference type="PROSITE" id="PS51371"/>
    </source>
</evidence>
<keyword evidence="4 10" id="KW-0812">Transmembrane</keyword>
<dbReference type="NCBIfam" id="TIGR03520">
    <property type="entry name" value="GldE"/>
    <property type="match status" value="1"/>
</dbReference>
<evidence type="ECO:0000256" key="6">
    <source>
        <dbReference type="ARBA" id="ARBA00022989"/>
    </source>
</evidence>
<reference evidence="15" key="2">
    <citation type="submission" date="2023-10" db="EMBL/GenBank/DDBJ databases">
        <title>Genome Sequence of the Bacteria from From Gut Wall in Crohn's Disease.</title>
        <authorList>
            <person name="Rodriguez-Palacios A."/>
        </authorList>
    </citation>
    <scope>NUCLEOTIDE SEQUENCE</scope>
    <source>
        <strain evidence="15">CavFT-hAR58</strain>
    </source>
</reference>
<dbReference type="InterPro" id="IPR044751">
    <property type="entry name" value="Ion_transp-like_CBS"/>
</dbReference>
<feature type="domain" description="CNNM transmembrane" evidence="13">
    <location>
        <begin position="14"/>
        <end position="199"/>
    </location>
</feature>
<dbReference type="PANTHER" id="PTHR22777:SF32">
    <property type="entry name" value="UPF0053 INNER MEMBRANE PROTEIN YFJD"/>
    <property type="match status" value="1"/>
</dbReference>
<dbReference type="SUPFAM" id="SSF56176">
    <property type="entry name" value="FAD-binding/transporter-associated domain-like"/>
    <property type="match status" value="1"/>
</dbReference>
<dbReference type="Proteomes" id="UP001181347">
    <property type="component" value="Unassembled WGS sequence"/>
</dbReference>
<comment type="similarity">
    <text evidence="2">Belongs to the UPF0053 family.</text>
</comment>
<feature type="transmembrane region" description="Helical" evidence="11">
    <location>
        <begin position="108"/>
        <end position="126"/>
    </location>
</feature>
<keyword evidence="8 10" id="KW-0472">Membrane</keyword>
<dbReference type="EMBL" id="BQOL01000002">
    <property type="protein sequence ID" value="GKI20183.1"/>
    <property type="molecule type" value="Genomic_DNA"/>
</dbReference>